<proteinExistence type="predicted"/>
<dbReference type="RefSeq" id="XP_041197079.1">
    <property type="nucleotide sequence ID" value="XM_041344142.1"/>
</dbReference>
<accession>A0A9P7JHI5</accession>
<evidence type="ECO:0000313" key="2">
    <source>
        <dbReference type="Proteomes" id="UP000807769"/>
    </source>
</evidence>
<protein>
    <submittedName>
        <fullName evidence="1">Uncharacterized protein</fullName>
    </submittedName>
</protein>
<name>A0A9P7JHI5_9AGAM</name>
<sequence>MPRDALCILQKVKCPLLCFLCLQVAALTWDIIWNPRRPIPGRVKDIHFSRLCIELWQCLEYTHPAAVLFSPICVQIFGTNPAVT</sequence>
<dbReference type="GeneID" id="64638158"/>
<dbReference type="EMBL" id="JABBWG010000005">
    <property type="protein sequence ID" value="KAG1822673.1"/>
    <property type="molecule type" value="Genomic_DNA"/>
</dbReference>
<keyword evidence="2" id="KW-1185">Reference proteome</keyword>
<dbReference type="Proteomes" id="UP000807769">
    <property type="component" value="Unassembled WGS sequence"/>
</dbReference>
<dbReference type="AlphaFoldDB" id="A0A9P7JHI5"/>
<organism evidence="1 2">
    <name type="scientific">Suillus subaureus</name>
    <dbReference type="NCBI Taxonomy" id="48587"/>
    <lineage>
        <taxon>Eukaryota</taxon>
        <taxon>Fungi</taxon>
        <taxon>Dikarya</taxon>
        <taxon>Basidiomycota</taxon>
        <taxon>Agaricomycotina</taxon>
        <taxon>Agaricomycetes</taxon>
        <taxon>Agaricomycetidae</taxon>
        <taxon>Boletales</taxon>
        <taxon>Suillineae</taxon>
        <taxon>Suillaceae</taxon>
        <taxon>Suillus</taxon>
    </lineage>
</organism>
<reference evidence="1" key="1">
    <citation type="journal article" date="2020" name="New Phytol.">
        <title>Comparative genomics reveals dynamic genome evolution in host specialist ectomycorrhizal fungi.</title>
        <authorList>
            <person name="Lofgren L.A."/>
            <person name="Nguyen N.H."/>
            <person name="Vilgalys R."/>
            <person name="Ruytinx J."/>
            <person name="Liao H.L."/>
            <person name="Branco S."/>
            <person name="Kuo A."/>
            <person name="LaButti K."/>
            <person name="Lipzen A."/>
            <person name="Andreopoulos W."/>
            <person name="Pangilinan J."/>
            <person name="Riley R."/>
            <person name="Hundley H."/>
            <person name="Na H."/>
            <person name="Barry K."/>
            <person name="Grigoriev I.V."/>
            <person name="Stajich J.E."/>
            <person name="Kennedy P.G."/>
        </authorList>
    </citation>
    <scope>NUCLEOTIDE SEQUENCE</scope>
    <source>
        <strain evidence="1">MN1</strain>
    </source>
</reference>
<comment type="caution">
    <text evidence="1">The sequence shown here is derived from an EMBL/GenBank/DDBJ whole genome shotgun (WGS) entry which is preliminary data.</text>
</comment>
<gene>
    <name evidence="1" type="ORF">BJ212DRAFT_820736</name>
</gene>
<evidence type="ECO:0000313" key="1">
    <source>
        <dbReference type="EMBL" id="KAG1822673.1"/>
    </source>
</evidence>